<gene>
    <name evidence="8" type="primary">panC</name>
    <name evidence="9" type="ORF">SAMN05444008_102338</name>
</gene>
<evidence type="ECO:0000256" key="2">
    <source>
        <dbReference type="ARBA" id="ARBA00009256"/>
    </source>
</evidence>
<evidence type="ECO:0000256" key="6">
    <source>
        <dbReference type="ARBA" id="ARBA00022840"/>
    </source>
</evidence>
<comment type="function">
    <text evidence="8">Catalyzes the condensation of pantoate with beta-alanine in an ATP-dependent reaction via a pantoyl-adenylate intermediate.</text>
</comment>
<evidence type="ECO:0000313" key="10">
    <source>
        <dbReference type="Proteomes" id="UP000184368"/>
    </source>
</evidence>
<keyword evidence="8" id="KW-0963">Cytoplasm</keyword>
<comment type="pathway">
    <text evidence="1 8">Cofactor biosynthesis; (R)-pantothenate biosynthesis; (R)-pantothenate from (R)-pantoate and beta-alanine: step 1/1.</text>
</comment>
<dbReference type="Gene3D" id="3.30.1300.10">
    <property type="entry name" value="Pantoate-beta-alanine ligase, C-terminal domain"/>
    <property type="match status" value="1"/>
</dbReference>
<dbReference type="Gene3D" id="3.40.50.620">
    <property type="entry name" value="HUPs"/>
    <property type="match status" value="1"/>
</dbReference>
<comment type="catalytic activity">
    <reaction evidence="7 8">
        <text>(R)-pantoate + beta-alanine + ATP = (R)-pantothenate + AMP + diphosphate + H(+)</text>
        <dbReference type="Rhea" id="RHEA:10912"/>
        <dbReference type="ChEBI" id="CHEBI:15378"/>
        <dbReference type="ChEBI" id="CHEBI:15980"/>
        <dbReference type="ChEBI" id="CHEBI:29032"/>
        <dbReference type="ChEBI" id="CHEBI:30616"/>
        <dbReference type="ChEBI" id="CHEBI:33019"/>
        <dbReference type="ChEBI" id="CHEBI:57966"/>
        <dbReference type="ChEBI" id="CHEBI:456215"/>
        <dbReference type="EC" id="6.3.2.1"/>
    </reaction>
</comment>
<accession>A0A1M4VQ27</accession>
<dbReference type="UniPathway" id="UPA00028">
    <property type="reaction ID" value="UER00005"/>
</dbReference>
<dbReference type="GO" id="GO:0005829">
    <property type="term" value="C:cytosol"/>
    <property type="evidence" value="ECO:0007669"/>
    <property type="project" value="TreeGrafter"/>
</dbReference>
<organism evidence="9 10">
    <name type="scientific">Cnuella takakiae</name>
    <dbReference type="NCBI Taxonomy" id="1302690"/>
    <lineage>
        <taxon>Bacteria</taxon>
        <taxon>Pseudomonadati</taxon>
        <taxon>Bacteroidota</taxon>
        <taxon>Chitinophagia</taxon>
        <taxon>Chitinophagales</taxon>
        <taxon>Chitinophagaceae</taxon>
        <taxon>Cnuella</taxon>
    </lineage>
</organism>
<evidence type="ECO:0000256" key="7">
    <source>
        <dbReference type="ARBA" id="ARBA00048258"/>
    </source>
</evidence>
<feature type="binding site" evidence="8">
    <location>
        <position position="154"/>
    </location>
    <ligand>
        <name>(R)-pantoate</name>
        <dbReference type="ChEBI" id="CHEBI:15980"/>
    </ligand>
</feature>
<proteinExistence type="inferred from homology"/>
<dbReference type="EMBL" id="FQUO01000002">
    <property type="protein sequence ID" value="SHE70960.1"/>
    <property type="molecule type" value="Genomic_DNA"/>
</dbReference>
<reference evidence="9 10" key="1">
    <citation type="submission" date="2016-11" db="EMBL/GenBank/DDBJ databases">
        <authorList>
            <person name="Jaros S."/>
            <person name="Januszkiewicz K."/>
            <person name="Wedrychowicz H."/>
        </authorList>
    </citation>
    <scope>NUCLEOTIDE SEQUENCE [LARGE SCALE GENOMIC DNA]</scope>
    <source>
        <strain evidence="9 10">DSM 26897</strain>
    </source>
</reference>
<dbReference type="InterPro" id="IPR042176">
    <property type="entry name" value="Pantoate_ligase_C"/>
</dbReference>
<feature type="binding site" evidence="8">
    <location>
        <begin position="186"/>
        <end position="189"/>
    </location>
    <ligand>
        <name>ATP</name>
        <dbReference type="ChEBI" id="CHEBI:30616"/>
    </ligand>
</feature>
<dbReference type="Proteomes" id="UP000184368">
    <property type="component" value="Unassembled WGS sequence"/>
</dbReference>
<protein>
    <recommendedName>
        <fullName evidence="8">Pantothenate synthetase</fullName>
        <shortName evidence="8">PS</shortName>
        <ecNumber evidence="8">6.3.2.1</ecNumber>
    </recommendedName>
    <alternativeName>
        <fullName evidence="8">Pantoate--beta-alanine ligase</fullName>
    </alternativeName>
    <alternativeName>
        <fullName evidence="8">Pantoate-activating enzyme</fullName>
    </alternativeName>
</protein>
<dbReference type="Pfam" id="PF02569">
    <property type="entry name" value="Pantoate_ligase"/>
    <property type="match status" value="1"/>
</dbReference>
<keyword evidence="4 8" id="KW-0566">Pantothenate biosynthesis</keyword>
<evidence type="ECO:0000256" key="3">
    <source>
        <dbReference type="ARBA" id="ARBA00022598"/>
    </source>
</evidence>
<feature type="active site" description="Proton donor" evidence="8">
    <location>
        <position position="37"/>
    </location>
</feature>
<keyword evidence="3 8" id="KW-0436">Ligase</keyword>
<evidence type="ECO:0000256" key="1">
    <source>
        <dbReference type="ARBA" id="ARBA00004990"/>
    </source>
</evidence>
<dbReference type="GO" id="GO:0005524">
    <property type="term" value="F:ATP binding"/>
    <property type="evidence" value="ECO:0007669"/>
    <property type="project" value="UniProtKB-KW"/>
</dbReference>
<keyword evidence="5 8" id="KW-0547">Nucleotide-binding</keyword>
<evidence type="ECO:0000256" key="4">
    <source>
        <dbReference type="ARBA" id="ARBA00022655"/>
    </source>
</evidence>
<comment type="subcellular location">
    <subcellularLocation>
        <location evidence="8">Cytoplasm</location>
    </subcellularLocation>
</comment>
<evidence type="ECO:0000313" key="9">
    <source>
        <dbReference type="EMBL" id="SHE70960.1"/>
    </source>
</evidence>
<dbReference type="RefSeq" id="WP_073040091.1">
    <property type="nucleotide sequence ID" value="NZ_FQUO01000002.1"/>
</dbReference>
<comment type="similarity">
    <text evidence="2 8">Belongs to the pantothenate synthetase family.</text>
</comment>
<sequence length="279" mass="31304">MLIFKQAGQLQQYLQQQKASGVRIGFVPTMGALHQGHLSLLRRSLTENTLTVCSIFVNPTQFNNPTDFQHYPITIEQDLQLLLTEGCDVLFLPSVAEVYPEGHIKKQYNLGPLETVLEGAYRPGHFQGVCEVVDRLLEIVDPHVLYMGQKDFQQCMVVRRLLEIRGKATPELRIGDTLREASGLAMSSRNMRLSPADRDSATALYRCLQKVKEALQTVPRAALEQRAQQELEAQDFVVDYVAIRQQHDLQPPVNTGTPLVVLVAATLHGVRLIDNLPLN</sequence>
<dbReference type="STRING" id="1302690.BUE76_12025"/>
<feature type="binding site" evidence="8">
    <location>
        <position position="61"/>
    </location>
    <ligand>
        <name>(R)-pantoate</name>
        <dbReference type="ChEBI" id="CHEBI:15980"/>
    </ligand>
</feature>
<dbReference type="InterPro" id="IPR014729">
    <property type="entry name" value="Rossmann-like_a/b/a_fold"/>
</dbReference>
<evidence type="ECO:0000256" key="5">
    <source>
        <dbReference type="ARBA" id="ARBA00022741"/>
    </source>
</evidence>
<comment type="miscellaneous">
    <text evidence="8">The reaction proceeds by a bi uni uni bi ping pong mechanism.</text>
</comment>
<feature type="binding site" evidence="8">
    <location>
        <begin position="30"/>
        <end position="37"/>
    </location>
    <ligand>
        <name>ATP</name>
        <dbReference type="ChEBI" id="CHEBI:30616"/>
    </ligand>
</feature>
<dbReference type="OrthoDB" id="9773087at2"/>
<dbReference type="NCBIfam" id="TIGR00018">
    <property type="entry name" value="panC"/>
    <property type="match status" value="1"/>
</dbReference>
<dbReference type="InterPro" id="IPR003721">
    <property type="entry name" value="Pantoate_ligase"/>
</dbReference>
<evidence type="ECO:0000256" key="8">
    <source>
        <dbReference type="HAMAP-Rule" id="MF_00158"/>
    </source>
</evidence>
<dbReference type="GO" id="GO:0015940">
    <property type="term" value="P:pantothenate biosynthetic process"/>
    <property type="evidence" value="ECO:0007669"/>
    <property type="project" value="UniProtKB-UniRule"/>
</dbReference>
<keyword evidence="10" id="KW-1185">Reference proteome</keyword>
<feature type="binding site" evidence="8">
    <location>
        <begin position="148"/>
        <end position="151"/>
    </location>
    <ligand>
        <name>ATP</name>
        <dbReference type="ChEBI" id="CHEBI:30616"/>
    </ligand>
</feature>
<name>A0A1M4VQ27_9BACT</name>
<dbReference type="AlphaFoldDB" id="A0A1M4VQ27"/>
<comment type="subunit">
    <text evidence="8">Homodimer.</text>
</comment>
<dbReference type="PANTHER" id="PTHR21299:SF1">
    <property type="entry name" value="PANTOATE--BETA-ALANINE LIGASE"/>
    <property type="match status" value="1"/>
</dbReference>
<dbReference type="EC" id="6.3.2.1" evidence="8"/>
<feature type="binding site" evidence="8">
    <location>
        <position position="178"/>
    </location>
    <ligand>
        <name>ATP</name>
        <dbReference type="ChEBI" id="CHEBI:30616"/>
    </ligand>
</feature>
<dbReference type="GO" id="GO:0004592">
    <property type="term" value="F:pantoate-beta-alanine ligase activity"/>
    <property type="evidence" value="ECO:0007669"/>
    <property type="project" value="UniProtKB-UniRule"/>
</dbReference>
<dbReference type="SUPFAM" id="SSF52374">
    <property type="entry name" value="Nucleotidylyl transferase"/>
    <property type="match status" value="1"/>
</dbReference>
<dbReference type="HAMAP" id="MF_00158">
    <property type="entry name" value="PanC"/>
    <property type="match status" value="1"/>
</dbReference>
<feature type="binding site" evidence="8">
    <location>
        <position position="61"/>
    </location>
    <ligand>
        <name>beta-alanine</name>
        <dbReference type="ChEBI" id="CHEBI:57966"/>
    </ligand>
</feature>
<dbReference type="PANTHER" id="PTHR21299">
    <property type="entry name" value="CYTIDYLATE KINASE/PANTOATE-BETA-ALANINE LIGASE"/>
    <property type="match status" value="1"/>
</dbReference>
<keyword evidence="6 8" id="KW-0067">ATP-binding</keyword>